<reference evidence="1" key="1">
    <citation type="submission" date="2022-11" db="EMBL/GenBank/DDBJ databases">
        <title>Genome Sequence of Cubamyces cubensis.</title>
        <authorList>
            <person name="Buettner E."/>
        </authorList>
    </citation>
    <scope>NUCLEOTIDE SEQUENCE</scope>
    <source>
        <strain evidence="1">MPL-01</strain>
    </source>
</reference>
<dbReference type="Proteomes" id="UP001215151">
    <property type="component" value="Unassembled WGS sequence"/>
</dbReference>
<evidence type="ECO:0000313" key="1">
    <source>
        <dbReference type="EMBL" id="KAJ8481872.1"/>
    </source>
</evidence>
<dbReference type="AlphaFoldDB" id="A0AAD7TW20"/>
<keyword evidence="2" id="KW-1185">Reference proteome</keyword>
<gene>
    <name evidence="1" type="ORF">ONZ51_g5724</name>
</gene>
<protein>
    <submittedName>
        <fullName evidence="1">Uncharacterized protein</fullName>
    </submittedName>
</protein>
<sequence>MPPKHFLTSNFRVAFEDHIAEVRDGSEDQRRELGVLKPQDTTPEQIEQRVAAYLDKCYWQLSQFYRYSVPCRIAEAEPYLREVVRFAQAKGGKRDVAPTLYLAVSIQNVPGKEDEALTLFSEAFSDFEANGAPALGPRSELWARAHWSRLLRRFERVQEAQVQEQTIVEWIVEHPMVLPPPKLKALVSDDADSGVLNNILEHPEVLAAFEAAKEKRARRV</sequence>
<dbReference type="EMBL" id="JAPEVG010000127">
    <property type="protein sequence ID" value="KAJ8481872.1"/>
    <property type="molecule type" value="Genomic_DNA"/>
</dbReference>
<organism evidence="1 2">
    <name type="scientific">Trametes cubensis</name>
    <dbReference type="NCBI Taxonomy" id="1111947"/>
    <lineage>
        <taxon>Eukaryota</taxon>
        <taxon>Fungi</taxon>
        <taxon>Dikarya</taxon>
        <taxon>Basidiomycota</taxon>
        <taxon>Agaricomycotina</taxon>
        <taxon>Agaricomycetes</taxon>
        <taxon>Polyporales</taxon>
        <taxon>Polyporaceae</taxon>
        <taxon>Trametes</taxon>
    </lineage>
</organism>
<comment type="caution">
    <text evidence="1">The sequence shown here is derived from an EMBL/GenBank/DDBJ whole genome shotgun (WGS) entry which is preliminary data.</text>
</comment>
<evidence type="ECO:0000313" key="2">
    <source>
        <dbReference type="Proteomes" id="UP001215151"/>
    </source>
</evidence>
<name>A0AAD7TW20_9APHY</name>
<proteinExistence type="predicted"/>
<accession>A0AAD7TW20</accession>